<protein>
    <submittedName>
        <fullName evidence="1">Uncharacterized protein</fullName>
    </submittedName>
</protein>
<evidence type="ECO:0000313" key="1">
    <source>
        <dbReference type="EMBL" id="PON90315.1"/>
    </source>
</evidence>
<proteinExistence type="predicted"/>
<dbReference type="Proteomes" id="UP000237000">
    <property type="component" value="Unassembled WGS sequence"/>
</dbReference>
<name>A0A2P5EXP5_TREOI</name>
<evidence type="ECO:0000313" key="2">
    <source>
        <dbReference type="Proteomes" id="UP000237000"/>
    </source>
</evidence>
<dbReference type="EMBL" id="JXTC01000085">
    <property type="protein sequence ID" value="PON90315.1"/>
    <property type="molecule type" value="Genomic_DNA"/>
</dbReference>
<organism evidence="1 2">
    <name type="scientific">Trema orientale</name>
    <name type="common">Charcoal tree</name>
    <name type="synonym">Celtis orientalis</name>
    <dbReference type="NCBI Taxonomy" id="63057"/>
    <lineage>
        <taxon>Eukaryota</taxon>
        <taxon>Viridiplantae</taxon>
        <taxon>Streptophyta</taxon>
        <taxon>Embryophyta</taxon>
        <taxon>Tracheophyta</taxon>
        <taxon>Spermatophyta</taxon>
        <taxon>Magnoliopsida</taxon>
        <taxon>eudicotyledons</taxon>
        <taxon>Gunneridae</taxon>
        <taxon>Pentapetalae</taxon>
        <taxon>rosids</taxon>
        <taxon>fabids</taxon>
        <taxon>Rosales</taxon>
        <taxon>Cannabaceae</taxon>
        <taxon>Trema</taxon>
    </lineage>
</organism>
<dbReference type="AlphaFoldDB" id="A0A2P5EXP5"/>
<comment type="caution">
    <text evidence="1">The sequence shown here is derived from an EMBL/GenBank/DDBJ whole genome shotgun (WGS) entry which is preliminary data.</text>
</comment>
<keyword evidence="2" id="KW-1185">Reference proteome</keyword>
<reference evidence="2" key="1">
    <citation type="submission" date="2016-06" db="EMBL/GenBank/DDBJ databases">
        <title>Parallel loss of symbiosis genes in relatives of nitrogen-fixing non-legume Parasponia.</title>
        <authorList>
            <person name="Van Velzen R."/>
            <person name="Holmer R."/>
            <person name="Bu F."/>
            <person name="Rutten L."/>
            <person name="Van Zeijl A."/>
            <person name="Liu W."/>
            <person name="Santuari L."/>
            <person name="Cao Q."/>
            <person name="Sharma T."/>
            <person name="Shen D."/>
            <person name="Roswanjaya Y."/>
            <person name="Wardhani T."/>
            <person name="Kalhor M.S."/>
            <person name="Jansen J."/>
            <person name="Van den Hoogen J."/>
            <person name="Gungor B."/>
            <person name="Hartog M."/>
            <person name="Hontelez J."/>
            <person name="Verver J."/>
            <person name="Yang W.-C."/>
            <person name="Schijlen E."/>
            <person name="Repin R."/>
            <person name="Schilthuizen M."/>
            <person name="Schranz E."/>
            <person name="Heidstra R."/>
            <person name="Miyata K."/>
            <person name="Fedorova E."/>
            <person name="Kohlen W."/>
            <person name="Bisseling T."/>
            <person name="Smit S."/>
            <person name="Geurts R."/>
        </authorList>
    </citation>
    <scope>NUCLEOTIDE SEQUENCE [LARGE SCALE GENOMIC DNA]</scope>
    <source>
        <strain evidence="2">cv. RG33-2</strain>
    </source>
</reference>
<gene>
    <name evidence="1" type="ORF">TorRG33x02_139650</name>
</gene>
<sequence length="54" mass="6160">MNQPMQNGRCSVSSSRRLVGISTVGPTTRSPPHYLALNYKQINNRFFSFLLNIF</sequence>
<accession>A0A2P5EXP5</accession>
<dbReference type="InParanoid" id="A0A2P5EXP5"/>